<accession>A0AAN7PU93</accession>
<comment type="caution">
    <text evidence="1">The sequence shown here is derived from an EMBL/GenBank/DDBJ whole genome shotgun (WGS) entry which is preliminary data.</text>
</comment>
<protein>
    <submittedName>
        <fullName evidence="1">Uncharacterized protein</fullName>
    </submittedName>
</protein>
<evidence type="ECO:0000313" key="1">
    <source>
        <dbReference type="EMBL" id="KAK4753991.1"/>
    </source>
</evidence>
<dbReference type="Proteomes" id="UP001345219">
    <property type="component" value="Chromosome 2"/>
</dbReference>
<name>A0AAN7PU93_9MYRT</name>
<dbReference type="AlphaFoldDB" id="A0AAN7PU93"/>
<organism evidence="1 2">
    <name type="scientific">Trapa incisa</name>
    <dbReference type="NCBI Taxonomy" id="236973"/>
    <lineage>
        <taxon>Eukaryota</taxon>
        <taxon>Viridiplantae</taxon>
        <taxon>Streptophyta</taxon>
        <taxon>Embryophyta</taxon>
        <taxon>Tracheophyta</taxon>
        <taxon>Spermatophyta</taxon>
        <taxon>Magnoliopsida</taxon>
        <taxon>eudicotyledons</taxon>
        <taxon>Gunneridae</taxon>
        <taxon>Pentapetalae</taxon>
        <taxon>rosids</taxon>
        <taxon>malvids</taxon>
        <taxon>Myrtales</taxon>
        <taxon>Lythraceae</taxon>
        <taxon>Trapa</taxon>
    </lineage>
</organism>
<gene>
    <name evidence="1" type="ORF">SAY87_002095</name>
</gene>
<evidence type="ECO:0000313" key="2">
    <source>
        <dbReference type="Proteomes" id="UP001345219"/>
    </source>
</evidence>
<keyword evidence="2" id="KW-1185">Reference proteome</keyword>
<reference evidence="1 2" key="1">
    <citation type="journal article" date="2023" name="Hortic Res">
        <title>Pangenome of water caltrop reveals structural variations and asymmetric subgenome divergence after allopolyploidization.</title>
        <authorList>
            <person name="Zhang X."/>
            <person name="Chen Y."/>
            <person name="Wang L."/>
            <person name="Yuan Y."/>
            <person name="Fang M."/>
            <person name="Shi L."/>
            <person name="Lu R."/>
            <person name="Comes H.P."/>
            <person name="Ma Y."/>
            <person name="Chen Y."/>
            <person name="Huang G."/>
            <person name="Zhou Y."/>
            <person name="Zheng Z."/>
            <person name="Qiu Y."/>
        </authorList>
    </citation>
    <scope>NUCLEOTIDE SEQUENCE [LARGE SCALE GENOMIC DNA]</scope>
    <source>
        <tissue evidence="1">Roots</tissue>
    </source>
</reference>
<sequence length="63" mass="6950">MRHLATAVTVSSGQVKGAEEIVEGSGRWELELQREGGKEDDESLSVFRDLHAPPLKMIPLPNH</sequence>
<dbReference type="EMBL" id="JAXIOK010000015">
    <property type="protein sequence ID" value="KAK4753991.1"/>
    <property type="molecule type" value="Genomic_DNA"/>
</dbReference>
<proteinExistence type="predicted"/>